<dbReference type="SUPFAM" id="SSF48371">
    <property type="entry name" value="ARM repeat"/>
    <property type="match status" value="1"/>
</dbReference>
<accession>A0A9P6WDA5</accession>
<dbReference type="PANTHER" id="PTHR13347:SF1">
    <property type="entry name" value="HEAT REPEAT-CONTAINING PROTEIN 3"/>
    <property type="match status" value="1"/>
</dbReference>
<dbReference type="Pfam" id="PF25567">
    <property type="entry name" value="TPR_SYO1"/>
    <property type="match status" value="1"/>
</dbReference>
<dbReference type="InterPro" id="IPR052616">
    <property type="entry name" value="SYO1-like"/>
</dbReference>
<reference evidence="4 5" key="1">
    <citation type="submission" date="2020-11" db="EMBL/GenBank/DDBJ databases">
        <title>Kefir isolates.</title>
        <authorList>
            <person name="Marcisauskas S."/>
            <person name="Kim Y."/>
            <person name="Blasche S."/>
        </authorList>
    </citation>
    <scope>NUCLEOTIDE SEQUENCE [LARGE SCALE GENOMIC DNA]</scope>
    <source>
        <strain evidence="4 5">OG2</strain>
    </source>
</reference>
<dbReference type="CDD" id="cd13394">
    <property type="entry name" value="Syo1_like"/>
    <property type="match status" value="1"/>
</dbReference>
<name>A0A9P6WDA5_MAUEX</name>
<dbReference type="GO" id="GO:0006606">
    <property type="term" value="P:protein import into nucleus"/>
    <property type="evidence" value="ECO:0007669"/>
    <property type="project" value="TreeGrafter"/>
</dbReference>
<dbReference type="OrthoDB" id="288703at2759"/>
<comment type="similarity">
    <text evidence="1">Belongs to the nuclear import and ribosome assembly adapter family.</text>
</comment>
<feature type="region of interest" description="Disordered" evidence="2">
    <location>
        <begin position="1"/>
        <end position="20"/>
    </location>
</feature>
<evidence type="ECO:0000313" key="4">
    <source>
        <dbReference type="EMBL" id="KAG0670872.1"/>
    </source>
</evidence>
<comment type="caution">
    <text evidence="4">The sequence shown here is derived from an EMBL/GenBank/DDBJ whole genome shotgun (WGS) entry which is preliminary data.</text>
</comment>
<feature type="domain" description="SYO1-like TPR repeats" evidence="3">
    <location>
        <begin position="385"/>
        <end position="597"/>
    </location>
</feature>
<organism evidence="4 5">
    <name type="scientific">Maudiozyma exigua</name>
    <name type="common">Yeast</name>
    <name type="synonym">Kazachstania exigua</name>
    <dbReference type="NCBI Taxonomy" id="34358"/>
    <lineage>
        <taxon>Eukaryota</taxon>
        <taxon>Fungi</taxon>
        <taxon>Dikarya</taxon>
        <taxon>Ascomycota</taxon>
        <taxon>Saccharomycotina</taxon>
        <taxon>Saccharomycetes</taxon>
        <taxon>Saccharomycetales</taxon>
        <taxon>Saccharomycetaceae</taxon>
        <taxon>Maudiozyma</taxon>
    </lineage>
</organism>
<dbReference type="Proteomes" id="UP000750334">
    <property type="component" value="Unassembled WGS sequence"/>
</dbReference>
<evidence type="ECO:0000259" key="3">
    <source>
        <dbReference type="Pfam" id="PF25567"/>
    </source>
</evidence>
<dbReference type="InterPro" id="IPR057990">
    <property type="entry name" value="TPR_SYO1"/>
</dbReference>
<evidence type="ECO:0000313" key="5">
    <source>
        <dbReference type="Proteomes" id="UP000750334"/>
    </source>
</evidence>
<feature type="compositionally biased region" description="Basic residues" evidence="2">
    <location>
        <begin position="1"/>
        <end position="12"/>
    </location>
</feature>
<dbReference type="Gene3D" id="1.25.10.10">
    <property type="entry name" value="Leucine-rich Repeat Variant"/>
    <property type="match status" value="1"/>
</dbReference>
<evidence type="ECO:0000256" key="2">
    <source>
        <dbReference type="SAM" id="MobiDB-lite"/>
    </source>
</evidence>
<dbReference type="InterPro" id="IPR016024">
    <property type="entry name" value="ARM-type_fold"/>
</dbReference>
<keyword evidence="5" id="KW-1185">Reference proteome</keyword>
<proteinExistence type="inferred from homology"/>
<dbReference type="GO" id="GO:0051082">
    <property type="term" value="F:unfolded protein binding"/>
    <property type="evidence" value="ECO:0007669"/>
    <property type="project" value="TreeGrafter"/>
</dbReference>
<dbReference type="EMBL" id="PUHR01000018">
    <property type="protein sequence ID" value="KAG0670872.1"/>
    <property type="molecule type" value="Genomic_DNA"/>
</dbReference>
<dbReference type="InterPro" id="IPR011989">
    <property type="entry name" value="ARM-like"/>
</dbReference>
<dbReference type="AlphaFoldDB" id="A0A9P6WDA5"/>
<dbReference type="PANTHER" id="PTHR13347">
    <property type="entry name" value="HEAT REPEAT-CONTAINING PROTEIN 3"/>
    <property type="match status" value="1"/>
</dbReference>
<sequence length="599" mass="68036">MGKSKKRSRASKARTNPLHNKLNSAAKDANLITKKIQPLLTQLQSAVPNDRNMAISSISVLCDDPHMRQLLLREKLVQIILNHTLSDSNKDIVIEAYGLLRNLTLEEGYDISIYLWRNKIWVSIKDGFDQITSSLQNMQQEKSVPNNDKKQKAAISQSKRLLFDYADNLISLLVSLTNNADDILNEILEESNLNIIFGLIVSFTQYGFENLPIALQNTILDLIYDISSESLDFIDELLKFEPIVSLIKRLNDKPTTSELSQVLVQGILLQLLETDENVQLDSIQCLSFFEKVINAVKDIDLKQMNEQLNYVIKDEVDIPKLKEQAKKRQVAMMQLQAIEIALDVIAGIIEMISSLSLQMSSSLSTVLLATVPQLLDALQQEFPDRVFIAWNNLLWLFVGAEEHVDENILSDIWNKVTSHDDKNNSSVKLGKISVMWVILKICGTQCDVGLLTKFNVWNNIGFVDAIIQQYREVEEIDFRQRCCALLATVASYQSQDVSVNQHIGSFLMQLLMGKDTPVDVLIEVLGDMFEIYSDSDFSYDEPVFVNGNFLALLNDKVIPNVKDIFKMVDKNKNPAQKEKCTEMFSTLQSFIHYKTNERS</sequence>
<protein>
    <recommendedName>
        <fullName evidence="3">SYO1-like TPR repeats domain-containing protein</fullName>
    </recommendedName>
</protein>
<gene>
    <name evidence="4" type="ORF">C6P45_001637</name>
</gene>
<dbReference type="GO" id="GO:0042273">
    <property type="term" value="P:ribosomal large subunit biogenesis"/>
    <property type="evidence" value="ECO:0007669"/>
    <property type="project" value="TreeGrafter"/>
</dbReference>
<evidence type="ECO:0000256" key="1">
    <source>
        <dbReference type="ARBA" id="ARBA00049983"/>
    </source>
</evidence>